<gene>
    <name evidence="1" type="ORF">AWT59_1519</name>
</gene>
<dbReference type="Gene3D" id="3.40.630.30">
    <property type="match status" value="1"/>
</dbReference>
<evidence type="ECO:0000313" key="1">
    <source>
        <dbReference type="EMBL" id="KXS32371.1"/>
    </source>
</evidence>
<keyword evidence="1" id="KW-0012">Acyltransferase</keyword>
<dbReference type="EMBL" id="LSLI01000032">
    <property type="protein sequence ID" value="KXS32371.1"/>
    <property type="molecule type" value="Genomic_DNA"/>
</dbReference>
<comment type="caution">
    <text evidence="1">The sequence shown here is derived from an EMBL/GenBank/DDBJ whole genome shotgun (WGS) entry which is preliminary data.</text>
</comment>
<evidence type="ECO:0000313" key="2">
    <source>
        <dbReference type="Proteomes" id="UP000070578"/>
    </source>
</evidence>
<dbReference type="Pfam" id="PF04339">
    <property type="entry name" value="FemAB_like"/>
    <property type="match status" value="1"/>
</dbReference>
<dbReference type="Proteomes" id="UP000070578">
    <property type="component" value="Unassembled WGS sequence"/>
</dbReference>
<dbReference type="PANTHER" id="PTHR47017:SF1">
    <property type="entry name" value="ACYL-COA"/>
    <property type="match status" value="1"/>
</dbReference>
<proteinExistence type="predicted"/>
<dbReference type="GO" id="GO:0016746">
    <property type="term" value="F:acyltransferase activity"/>
    <property type="evidence" value="ECO:0007669"/>
    <property type="project" value="UniProtKB-KW"/>
</dbReference>
<dbReference type="PANTHER" id="PTHR47017">
    <property type="entry name" value="ACYL-COA"/>
    <property type="match status" value="1"/>
</dbReference>
<name>A0A139BTR9_9PROT</name>
<dbReference type="InterPro" id="IPR016181">
    <property type="entry name" value="Acyl_CoA_acyltransferase"/>
</dbReference>
<dbReference type="SUPFAM" id="SSF55729">
    <property type="entry name" value="Acyl-CoA N-acyltransferases (Nat)"/>
    <property type="match status" value="1"/>
</dbReference>
<keyword evidence="1" id="KW-0808">Transferase</keyword>
<dbReference type="PATRIC" id="fig|1796491.3.peg.1669"/>
<dbReference type="AlphaFoldDB" id="A0A139BTR9"/>
<reference evidence="1 2" key="1">
    <citation type="submission" date="2016-02" db="EMBL/GenBank/DDBJ databases">
        <authorList>
            <person name="Wen L."/>
            <person name="He K."/>
            <person name="Yang H."/>
        </authorList>
    </citation>
    <scope>NUCLEOTIDE SEQUENCE [LARGE SCALE GENOMIC DNA]</scope>
    <source>
        <strain evidence="1">ShG14-8</strain>
    </source>
</reference>
<accession>A0A139BTR9</accession>
<reference evidence="1 2" key="2">
    <citation type="submission" date="2016-03" db="EMBL/GenBank/DDBJ databases">
        <title>New uncultured bacterium of the family Gallionellaceae from acid mine drainage: description and reconstruction of genome based on metagenomic analysis of microbial community.</title>
        <authorList>
            <person name="Kadnikov V."/>
            <person name="Ivasenko D."/>
            <person name="Beletsky A."/>
            <person name="Mardanov A."/>
            <person name="Danilova E."/>
            <person name="Pimenov N."/>
            <person name="Karnachuk O."/>
            <person name="Ravin N."/>
        </authorList>
    </citation>
    <scope>NUCLEOTIDE SEQUENCE [LARGE SCALE GENOMIC DNA]</scope>
    <source>
        <strain evidence="1">ShG14-8</strain>
    </source>
</reference>
<sequence length="378" mass="42863">MNSPALKIIGDLAEIPAAQWDALAGDDPFLSHAYLHALQESGCATAQFGWQARFITLWQDERLLGAMPLYLKMNSYGEHVFDFAWAEAYQRNGLRYYPKLVCTVPFTPVTGRRLLASTPETRALLLKGALEYAGDGAGMGVSSLHCLFLDEDDAGEAQSRGMMLRQDVQFHWHNPGYLDFDEYLAALSRDKRKRIKQERRRVQEAGITLQCVTGEHATREQWAFFASCYAHTRQTHHSPPALNEDFFQRIGATMPQQTLLVIASREGRMIASALNLFTGDVLYGRSWGAFEYHPGLHFEACYYQAIEFCIARNIRTFEGGAQGEHKLARGFLPVTTRSAHWLAHPQFSRAVENYLQQETGAIQEYVDELNERSPFKRT</sequence>
<organism evidence="1 2">
    <name type="scientific">Candidatus Gallionella acididurans</name>
    <dbReference type="NCBI Taxonomy" id="1796491"/>
    <lineage>
        <taxon>Bacteria</taxon>
        <taxon>Pseudomonadati</taxon>
        <taxon>Pseudomonadota</taxon>
        <taxon>Betaproteobacteria</taxon>
        <taxon>Nitrosomonadales</taxon>
        <taxon>Gallionellaceae</taxon>
        <taxon>Gallionella</taxon>
    </lineage>
</organism>
<dbReference type="InterPro" id="IPR007434">
    <property type="entry name" value="FemAB-like"/>
</dbReference>
<protein>
    <submittedName>
        <fullName evidence="1">Putative Acyl-CoA N-acyltransferase (Nat)</fullName>
    </submittedName>
</protein>